<dbReference type="Proteomes" id="UP000465031">
    <property type="component" value="Chromosome"/>
</dbReference>
<evidence type="ECO:0000313" key="2">
    <source>
        <dbReference type="EMBL" id="QHC56234.1"/>
    </source>
</evidence>
<dbReference type="KEGG" id="rte:GSU10_11715"/>
<evidence type="ECO:0000313" key="1">
    <source>
        <dbReference type="EMBL" id="KZX22119.1"/>
    </source>
</evidence>
<dbReference type="AlphaFoldDB" id="A0A162GJA5"/>
<gene>
    <name evidence="1" type="ORF">ACH61_00764</name>
    <name evidence="2" type="ORF">GSU10_11715</name>
</gene>
<keyword evidence="3" id="KW-1185">Reference proteome</keyword>
<evidence type="ECO:0000313" key="4">
    <source>
        <dbReference type="Proteomes" id="UP000465031"/>
    </source>
</evidence>
<protein>
    <submittedName>
        <fullName evidence="1">Uncharacterized protein</fullName>
    </submittedName>
</protein>
<dbReference type="EMBL" id="LIIN01000015">
    <property type="protein sequence ID" value="KZX22119.1"/>
    <property type="molecule type" value="Genomic_DNA"/>
</dbReference>
<reference evidence="2" key="2">
    <citation type="submission" date="2019-12" db="EMBL/GenBank/DDBJ databases">
        <title>Complete and Draft Genome Sequences of New Strains and Members of Some Known Species of the Genus Rathayibacter isolated from Plants.</title>
        <authorList>
            <person name="Tarlachkov S.V."/>
            <person name="Starodumova I.P."/>
            <person name="Dorofeeva L.V."/>
            <person name="Prisyazhnaya N.V."/>
            <person name="Leyn S.A."/>
            <person name="Zlamal J.E."/>
            <person name="Elane M.L."/>
            <person name="Osterman A.L."/>
            <person name="Nadler S.A."/>
            <person name="Subbotin S.A."/>
            <person name="Evtushenko L.I."/>
        </authorList>
    </citation>
    <scope>NUCLEOTIDE SEQUENCE</scope>
    <source>
        <strain evidence="2">VKM Ac-2761</strain>
    </source>
</reference>
<reference evidence="1 3" key="1">
    <citation type="submission" date="2015-08" db="EMBL/GenBank/DDBJ databases">
        <title>Draft Genome Sequence of Rathayibacter sp. Strain VKM Ac-2596 Isolated from Leaf Gall Induced by Plant-Parasitic Nematodes.</title>
        <authorList>
            <person name="Vasilenko O.V."/>
            <person name="Starodumova I.P."/>
            <person name="Tarlachkov S.V."/>
            <person name="Dorofeeva L.V."/>
            <person name="Evtushenko L.I."/>
        </authorList>
    </citation>
    <scope>NUCLEOTIDE SEQUENCE [LARGE SCALE GENOMIC DNA]</scope>
    <source>
        <strain evidence="1 3">VKM Ac-2596</strain>
    </source>
</reference>
<evidence type="ECO:0000313" key="3">
    <source>
        <dbReference type="Proteomes" id="UP000076717"/>
    </source>
</evidence>
<organism evidence="1 3">
    <name type="scientific">Rathayibacter tanaceti</name>
    <dbReference type="NCBI Taxonomy" id="1671680"/>
    <lineage>
        <taxon>Bacteria</taxon>
        <taxon>Bacillati</taxon>
        <taxon>Actinomycetota</taxon>
        <taxon>Actinomycetes</taxon>
        <taxon>Micrococcales</taxon>
        <taxon>Microbacteriaceae</taxon>
        <taxon>Rathayibacter</taxon>
    </lineage>
</organism>
<accession>A0A162GJA5</accession>
<dbReference type="EMBL" id="CP047186">
    <property type="protein sequence ID" value="QHC56234.1"/>
    <property type="molecule type" value="Genomic_DNA"/>
</dbReference>
<proteinExistence type="predicted"/>
<dbReference type="PATRIC" id="fig|1671680.3.peg.812"/>
<dbReference type="Proteomes" id="UP000076717">
    <property type="component" value="Unassembled WGS sequence"/>
</dbReference>
<reference evidence="4" key="3">
    <citation type="submission" date="2019-12" db="EMBL/GenBank/DDBJ databases">
        <title>Complete and draft genome sequences of new strains and members of some known species of the genus Rathayibacter isolated from plants.</title>
        <authorList>
            <person name="Tarlachkov S.V."/>
            <person name="Starodumova I.P."/>
            <person name="Dorofeeva L.V."/>
            <person name="Prisyazhnaya N.V."/>
            <person name="Leyn S."/>
            <person name="Zlamal J."/>
            <person name="Elan M."/>
            <person name="Osterman A.L."/>
            <person name="Nadler S."/>
            <person name="Subbotin S.A."/>
            <person name="Evtushenko L.I."/>
        </authorList>
    </citation>
    <scope>NUCLEOTIDE SEQUENCE [LARGE SCALE GENOMIC DNA]</scope>
    <source>
        <strain evidence="4">VKM Ac-2761</strain>
    </source>
</reference>
<dbReference type="RefSeq" id="WP_068208673.1">
    <property type="nucleotide sequence ID" value="NZ_CP047186.1"/>
</dbReference>
<name>A0A162GJA5_9MICO</name>
<sequence length="120" mass="13697">MITRREAAQRLDIPLEMATRHGIPTRLSEEELAALEQDPPPWLLQSRANRTGKRPVWVTLGCTVCGRSEAARPKKWWPEFTFLVCEDHSPDAWPPHPEGHRRDEYDGIGTRFIGVLDTAV</sequence>
<dbReference type="OrthoDB" id="5112178at2"/>